<keyword evidence="5" id="KW-1185">Reference proteome</keyword>
<feature type="compositionally biased region" description="Low complexity" evidence="3">
    <location>
        <begin position="244"/>
        <end position="257"/>
    </location>
</feature>
<proteinExistence type="inferred from homology"/>
<accession>A0A5C3NCW7</accession>
<name>A0A5C3NCW7_9AGAM</name>
<dbReference type="OrthoDB" id="191150at2759"/>
<dbReference type="STRING" id="5364.A0A5C3NCW7"/>
<dbReference type="Pfam" id="PF03803">
    <property type="entry name" value="Scramblase"/>
    <property type="match status" value="2"/>
</dbReference>
<dbReference type="AlphaFoldDB" id="A0A5C3NCW7"/>
<dbReference type="Proteomes" id="UP000305948">
    <property type="component" value="Unassembled WGS sequence"/>
</dbReference>
<dbReference type="InterPro" id="IPR005552">
    <property type="entry name" value="Scramblase"/>
</dbReference>
<dbReference type="GO" id="GO:0017128">
    <property type="term" value="F:phospholipid scramblase activity"/>
    <property type="evidence" value="ECO:0007669"/>
    <property type="project" value="InterPro"/>
</dbReference>
<evidence type="ECO:0000313" key="4">
    <source>
        <dbReference type="EMBL" id="TFK55170.1"/>
    </source>
</evidence>
<evidence type="ECO:0000256" key="2">
    <source>
        <dbReference type="RuleBase" id="RU363116"/>
    </source>
</evidence>
<dbReference type="GO" id="GO:0005886">
    <property type="term" value="C:plasma membrane"/>
    <property type="evidence" value="ECO:0007669"/>
    <property type="project" value="TreeGrafter"/>
</dbReference>
<dbReference type="PANTHER" id="PTHR23248:SF9">
    <property type="entry name" value="PHOSPHOLIPID SCRAMBLASE"/>
    <property type="match status" value="1"/>
</dbReference>
<evidence type="ECO:0000256" key="3">
    <source>
        <dbReference type="SAM" id="MobiDB-lite"/>
    </source>
</evidence>
<evidence type="ECO:0000256" key="1">
    <source>
        <dbReference type="ARBA" id="ARBA00005350"/>
    </source>
</evidence>
<reference evidence="4 5" key="1">
    <citation type="journal article" date="2019" name="Nat. Ecol. Evol.">
        <title>Megaphylogeny resolves global patterns of mushroom evolution.</title>
        <authorList>
            <person name="Varga T."/>
            <person name="Krizsan K."/>
            <person name="Foldi C."/>
            <person name="Dima B."/>
            <person name="Sanchez-Garcia M."/>
            <person name="Sanchez-Ramirez S."/>
            <person name="Szollosi G.J."/>
            <person name="Szarkandi J.G."/>
            <person name="Papp V."/>
            <person name="Albert L."/>
            <person name="Andreopoulos W."/>
            <person name="Angelini C."/>
            <person name="Antonin V."/>
            <person name="Barry K.W."/>
            <person name="Bougher N.L."/>
            <person name="Buchanan P."/>
            <person name="Buyck B."/>
            <person name="Bense V."/>
            <person name="Catcheside P."/>
            <person name="Chovatia M."/>
            <person name="Cooper J."/>
            <person name="Damon W."/>
            <person name="Desjardin D."/>
            <person name="Finy P."/>
            <person name="Geml J."/>
            <person name="Haridas S."/>
            <person name="Hughes K."/>
            <person name="Justo A."/>
            <person name="Karasinski D."/>
            <person name="Kautmanova I."/>
            <person name="Kiss B."/>
            <person name="Kocsube S."/>
            <person name="Kotiranta H."/>
            <person name="LaButti K.M."/>
            <person name="Lechner B.E."/>
            <person name="Liimatainen K."/>
            <person name="Lipzen A."/>
            <person name="Lukacs Z."/>
            <person name="Mihaltcheva S."/>
            <person name="Morgado L.N."/>
            <person name="Niskanen T."/>
            <person name="Noordeloos M.E."/>
            <person name="Ohm R.A."/>
            <person name="Ortiz-Santana B."/>
            <person name="Ovrebo C."/>
            <person name="Racz N."/>
            <person name="Riley R."/>
            <person name="Savchenko A."/>
            <person name="Shiryaev A."/>
            <person name="Soop K."/>
            <person name="Spirin V."/>
            <person name="Szebenyi C."/>
            <person name="Tomsovsky M."/>
            <person name="Tulloss R.E."/>
            <person name="Uehling J."/>
            <person name="Grigoriev I.V."/>
            <person name="Vagvolgyi C."/>
            <person name="Papp T."/>
            <person name="Martin F.M."/>
            <person name="Miettinen O."/>
            <person name="Hibbett D.S."/>
            <person name="Nagy L.G."/>
        </authorList>
    </citation>
    <scope>NUCLEOTIDE SEQUENCE [LARGE SCALE GENOMIC DNA]</scope>
    <source>
        <strain evidence="4 5">OMC1185</strain>
    </source>
</reference>
<dbReference type="EMBL" id="ML213505">
    <property type="protein sequence ID" value="TFK55170.1"/>
    <property type="molecule type" value="Genomic_DNA"/>
</dbReference>
<gene>
    <name evidence="4" type="ORF">OE88DRAFT_1653875</name>
</gene>
<sequence>MLTLRGCRTLPVLAGSRFAPRLALPATRSYALSRFGDRTPGGGRRRDPPRRMRRDEKSEEFERLSSDPFGRTEESRADDERQQLSWGERERMQAMDPEESLRVILSNPSLVITRQIEMLNIFVGFEQANRYVISNELGETLGFIAEEPRGFFSTFSRQIFKTHRPFRALVMDPQGAPILWIRRPFAWINSRMFVQRLNNYSEYTTEGEPVLDTFGEVQQRWHPWRRRYDVFRRETSRPILSTISDSQPEPTQSTSSSEPDESEETFTQLAAIDEGLWAWSFSLRDYQGEEFASIRRAFRGLGREVFTDTGQYFIRFHPDLSDSEIAARGEKPIIERNLSMDERALILATAVTIDFDYFSRHSGLVMSVKRQIVFLFVTACCVMVYNRNRVGEVIIIVES</sequence>
<dbReference type="PANTHER" id="PTHR23248">
    <property type="entry name" value="PHOSPHOLIPID SCRAMBLASE-RELATED"/>
    <property type="match status" value="1"/>
</dbReference>
<feature type="region of interest" description="Disordered" evidence="3">
    <location>
        <begin position="33"/>
        <end position="91"/>
    </location>
</feature>
<feature type="region of interest" description="Disordered" evidence="3">
    <location>
        <begin position="239"/>
        <end position="265"/>
    </location>
</feature>
<feature type="compositionally biased region" description="Basic and acidic residues" evidence="3">
    <location>
        <begin position="44"/>
        <end position="91"/>
    </location>
</feature>
<organism evidence="4 5">
    <name type="scientific">Heliocybe sulcata</name>
    <dbReference type="NCBI Taxonomy" id="5364"/>
    <lineage>
        <taxon>Eukaryota</taxon>
        <taxon>Fungi</taxon>
        <taxon>Dikarya</taxon>
        <taxon>Basidiomycota</taxon>
        <taxon>Agaricomycotina</taxon>
        <taxon>Agaricomycetes</taxon>
        <taxon>Gloeophyllales</taxon>
        <taxon>Gloeophyllaceae</taxon>
        <taxon>Heliocybe</taxon>
    </lineage>
</organism>
<comment type="similarity">
    <text evidence="1 2">Belongs to the phospholipid scramblase family.</text>
</comment>
<protein>
    <recommendedName>
        <fullName evidence="2">Phospholipid scramblase</fullName>
    </recommendedName>
</protein>
<evidence type="ECO:0000313" key="5">
    <source>
        <dbReference type="Proteomes" id="UP000305948"/>
    </source>
</evidence>